<evidence type="ECO:0000256" key="4">
    <source>
        <dbReference type="ARBA" id="ARBA00022989"/>
    </source>
</evidence>
<feature type="transmembrane region" description="Helical" evidence="7">
    <location>
        <begin position="202"/>
        <end position="223"/>
    </location>
</feature>
<keyword evidence="5" id="KW-0406">Ion transport</keyword>
<protein>
    <recommendedName>
        <fullName evidence="8">Cation/H+ exchanger transmembrane domain-containing protein</fullName>
    </recommendedName>
</protein>
<name>A0ABS5EYL5_9PROT</name>
<dbReference type="InterPro" id="IPR006153">
    <property type="entry name" value="Cation/H_exchanger_TM"/>
</dbReference>
<evidence type="ECO:0000256" key="6">
    <source>
        <dbReference type="ARBA" id="ARBA00023136"/>
    </source>
</evidence>
<dbReference type="PANTHER" id="PTHR32468:SF0">
    <property type="entry name" value="K(+)_H(+) ANTIPORTER 1"/>
    <property type="match status" value="1"/>
</dbReference>
<feature type="transmembrane region" description="Helical" evidence="7">
    <location>
        <begin position="136"/>
        <end position="159"/>
    </location>
</feature>
<comment type="caution">
    <text evidence="9">The sequence shown here is derived from an EMBL/GenBank/DDBJ whole genome shotgun (WGS) entry which is preliminary data.</text>
</comment>
<dbReference type="RefSeq" id="WP_211853057.1">
    <property type="nucleotide sequence ID" value="NZ_JAAGBB010000014.1"/>
</dbReference>
<sequence length="415" mass="41181">MSAKLTLLLVALLLVLLPWALWRIAAVRAVAPLAVVQILAGIALGPSLLGRLAPELHAALFTPTALAAVNGLSAIGVLLFVFVSGMHLDIGALRRDGRGLPALALGSFALPLALGAGLGVWVAAAVPGALGPRGGLPVFVLGFAICIAVTALPVLAAILKELGLIGTRLGQTALAVAALNDAALWVVLAVLLALVAESGFGVGATLALTAGWAALMLGAVRPLLALMARGPGGEARMLTLGAATALAAAASAEAIGLDFILGGFVAGAIMPPGARAALIAKIEPVTVTVLLPFFFMASGLATAIDPASGAFLSVMLLATAATILGKVAGIALPARRAGESWAFALALGVMMQTKGLMEVVVLTVLHQAGLIGGTVFSALIAMAVICTVIPGALTRALARRAVQSLPAKSGASAAS</sequence>
<reference evidence="10" key="1">
    <citation type="journal article" date="2021" name="Syst. Appl. Microbiol.">
        <title>Roseomonas hellenica sp. nov., isolated from roots of wild-growing Alkanna tinctoria.</title>
        <authorList>
            <person name="Rat A."/>
            <person name="Naranjo H.D."/>
            <person name="Lebbe L."/>
            <person name="Cnockaert M."/>
            <person name="Krigas N."/>
            <person name="Grigoriadou K."/>
            <person name="Maloupa E."/>
            <person name="Willems A."/>
        </authorList>
    </citation>
    <scope>NUCLEOTIDE SEQUENCE [LARGE SCALE GENOMIC DNA]</scope>
    <source>
        <strain evidence="10">LMG 31523</strain>
    </source>
</reference>
<evidence type="ECO:0000259" key="8">
    <source>
        <dbReference type="Pfam" id="PF00999"/>
    </source>
</evidence>
<feature type="transmembrane region" description="Helical" evidence="7">
    <location>
        <begin position="285"/>
        <end position="304"/>
    </location>
</feature>
<comment type="subcellular location">
    <subcellularLocation>
        <location evidence="1">Membrane</location>
        <topology evidence="1">Multi-pass membrane protein</topology>
    </subcellularLocation>
</comment>
<dbReference type="Proteomes" id="UP001196870">
    <property type="component" value="Unassembled WGS sequence"/>
</dbReference>
<feature type="transmembrane region" description="Helical" evidence="7">
    <location>
        <begin position="100"/>
        <end position="124"/>
    </location>
</feature>
<evidence type="ECO:0000313" key="9">
    <source>
        <dbReference type="EMBL" id="MBR0665391.1"/>
    </source>
</evidence>
<evidence type="ECO:0000313" key="10">
    <source>
        <dbReference type="Proteomes" id="UP001196870"/>
    </source>
</evidence>
<dbReference type="InterPro" id="IPR038770">
    <property type="entry name" value="Na+/solute_symporter_sf"/>
</dbReference>
<dbReference type="InterPro" id="IPR050794">
    <property type="entry name" value="CPA2_transporter"/>
</dbReference>
<feature type="domain" description="Cation/H+ exchanger transmembrane" evidence="8">
    <location>
        <begin position="18"/>
        <end position="396"/>
    </location>
</feature>
<evidence type="ECO:0000256" key="7">
    <source>
        <dbReference type="SAM" id="Phobius"/>
    </source>
</evidence>
<dbReference type="EMBL" id="JAAGBB010000014">
    <property type="protein sequence ID" value="MBR0665391.1"/>
    <property type="molecule type" value="Genomic_DNA"/>
</dbReference>
<proteinExistence type="predicted"/>
<gene>
    <name evidence="9" type="ORF">GXW71_13585</name>
</gene>
<feature type="transmembrane region" description="Helical" evidence="7">
    <location>
        <begin position="371"/>
        <end position="393"/>
    </location>
</feature>
<keyword evidence="4 7" id="KW-1133">Transmembrane helix</keyword>
<dbReference type="Gene3D" id="1.20.1530.20">
    <property type="match status" value="1"/>
</dbReference>
<accession>A0ABS5EYL5</accession>
<dbReference type="Pfam" id="PF00999">
    <property type="entry name" value="Na_H_Exchanger"/>
    <property type="match status" value="1"/>
</dbReference>
<keyword evidence="2" id="KW-0813">Transport</keyword>
<evidence type="ECO:0000256" key="1">
    <source>
        <dbReference type="ARBA" id="ARBA00004141"/>
    </source>
</evidence>
<evidence type="ECO:0000256" key="3">
    <source>
        <dbReference type="ARBA" id="ARBA00022692"/>
    </source>
</evidence>
<keyword evidence="10" id="KW-1185">Reference proteome</keyword>
<organism evidence="9 10">
    <name type="scientific">Plastoroseomonas hellenica</name>
    <dbReference type="NCBI Taxonomy" id="2687306"/>
    <lineage>
        <taxon>Bacteria</taxon>
        <taxon>Pseudomonadati</taxon>
        <taxon>Pseudomonadota</taxon>
        <taxon>Alphaproteobacteria</taxon>
        <taxon>Acetobacterales</taxon>
        <taxon>Acetobacteraceae</taxon>
        <taxon>Plastoroseomonas</taxon>
    </lineage>
</organism>
<feature type="transmembrane region" description="Helical" evidence="7">
    <location>
        <begin position="64"/>
        <end position="88"/>
    </location>
</feature>
<dbReference type="PANTHER" id="PTHR32468">
    <property type="entry name" value="CATION/H + ANTIPORTER"/>
    <property type="match status" value="1"/>
</dbReference>
<evidence type="ECO:0000256" key="2">
    <source>
        <dbReference type="ARBA" id="ARBA00022448"/>
    </source>
</evidence>
<keyword evidence="6 7" id="KW-0472">Membrane</keyword>
<feature type="transmembrane region" description="Helical" evidence="7">
    <location>
        <begin position="341"/>
        <end position="365"/>
    </location>
</feature>
<feature type="transmembrane region" description="Helical" evidence="7">
    <location>
        <begin position="171"/>
        <end position="196"/>
    </location>
</feature>
<feature type="transmembrane region" description="Helical" evidence="7">
    <location>
        <begin position="310"/>
        <end position="329"/>
    </location>
</feature>
<evidence type="ECO:0000256" key="5">
    <source>
        <dbReference type="ARBA" id="ARBA00023065"/>
    </source>
</evidence>
<keyword evidence="3 7" id="KW-0812">Transmembrane</keyword>